<comment type="caution">
    <text evidence="4">The sequence shown here is derived from an EMBL/GenBank/DDBJ whole genome shotgun (WGS) entry which is preliminary data.</text>
</comment>
<evidence type="ECO:0000259" key="2">
    <source>
        <dbReference type="Pfam" id="PF03972"/>
    </source>
</evidence>
<feature type="domain" description="MmgE/PrpD C-terminal" evidence="3">
    <location>
        <begin position="298"/>
        <end position="462"/>
    </location>
</feature>
<dbReference type="PANTHER" id="PTHR16943:SF8">
    <property type="entry name" value="2-METHYLCITRATE DEHYDRATASE"/>
    <property type="match status" value="1"/>
</dbReference>
<dbReference type="InterPro" id="IPR042188">
    <property type="entry name" value="MmgE/PrpD_sf_2"/>
</dbReference>
<organism evidence="4 5">
    <name type="scientific">Methylobacterium longum</name>
    <dbReference type="NCBI Taxonomy" id="767694"/>
    <lineage>
        <taxon>Bacteria</taxon>
        <taxon>Pseudomonadati</taxon>
        <taxon>Pseudomonadota</taxon>
        <taxon>Alphaproteobacteria</taxon>
        <taxon>Hyphomicrobiales</taxon>
        <taxon>Methylobacteriaceae</taxon>
        <taxon>Methylobacterium</taxon>
    </lineage>
</organism>
<dbReference type="SUPFAM" id="SSF103378">
    <property type="entry name" value="2-methylcitrate dehydratase PrpD"/>
    <property type="match status" value="1"/>
</dbReference>
<sequence>MTAPTRRGLIQGGGALALARALPATAAEADVTGRLARYMAAARDQALPPEVLAACKHRILDTLAAMVSGARMRPGEMALTYVRGLGGTEQAGVIASGVRTTTVNAALANAMCAHADETDDFEPVTKAHPGCATVPAALALAELHGSSGAEFVRAVALGYDLCCRLLLALGPDLVRGTHRSAEGTSSTFGALGGAASLARLDERGMRFALSYAAQQVSGLWSWVRDKDHVEKAFDFAGMGARNGVTAVGMVEAGLTGVADVLDGRHNLLNALSTAPRPELMLEGLGSRFFVTETAIKTFSVGYPIQSPLDATLALRRQYGLTPETVRHILVKLPTDAVGIVGSSAMPDVSCQHLVALALVKGAVSFADSHDAGLMHDPLIAAQQAKVELVGDPALMDPAAPRGAVVAMTLADGRVVEHHTRHPPGTKENPLSTEAVNAKARDLMAPVLGPDATERLIARVNTLEDVADMRALRPLLTA</sequence>
<dbReference type="InterPro" id="IPR036148">
    <property type="entry name" value="MmgE/PrpD_sf"/>
</dbReference>
<evidence type="ECO:0000259" key="3">
    <source>
        <dbReference type="Pfam" id="PF19305"/>
    </source>
</evidence>
<proteinExistence type="inferred from homology"/>
<feature type="domain" description="MmgE/PrpD N-terminal" evidence="2">
    <location>
        <begin position="34"/>
        <end position="278"/>
    </location>
</feature>
<dbReference type="Gene3D" id="1.10.4100.10">
    <property type="entry name" value="2-methylcitrate dehydratase PrpD"/>
    <property type="match status" value="1"/>
</dbReference>
<dbReference type="InterPro" id="IPR005656">
    <property type="entry name" value="MmgE_PrpD"/>
</dbReference>
<evidence type="ECO:0000313" key="4">
    <source>
        <dbReference type="EMBL" id="MDN3573483.1"/>
    </source>
</evidence>
<reference evidence="5" key="1">
    <citation type="journal article" date="2019" name="Int. J. Syst. Evol. Microbiol.">
        <title>The Global Catalogue of Microorganisms (GCM) 10K type strain sequencing project: providing services to taxonomists for standard genome sequencing and annotation.</title>
        <authorList>
            <consortium name="The Broad Institute Genomics Platform"/>
            <consortium name="The Broad Institute Genome Sequencing Center for Infectious Disease"/>
            <person name="Wu L."/>
            <person name="Ma J."/>
        </authorList>
    </citation>
    <scope>NUCLEOTIDE SEQUENCE [LARGE SCALE GENOMIC DNA]</scope>
    <source>
        <strain evidence="5">CECT 7806</strain>
    </source>
</reference>
<keyword evidence="5" id="KW-1185">Reference proteome</keyword>
<comment type="similarity">
    <text evidence="1">Belongs to the PrpD family.</text>
</comment>
<dbReference type="InterPro" id="IPR045337">
    <property type="entry name" value="MmgE_PrpD_C"/>
</dbReference>
<name>A0ABT8AUE9_9HYPH</name>
<dbReference type="Pfam" id="PF03972">
    <property type="entry name" value="MmgE_PrpD_N"/>
    <property type="match status" value="1"/>
</dbReference>
<evidence type="ECO:0000256" key="1">
    <source>
        <dbReference type="ARBA" id="ARBA00006174"/>
    </source>
</evidence>
<dbReference type="PANTHER" id="PTHR16943">
    <property type="entry name" value="2-METHYLCITRATE DEHYDRATASE-RELATED"/>
    <property type="match status" value="1"/>
</dbReference>
<dbReference type="Proteomes" id="UP001244297">
    <property type="component" value="Unassembled WGS sequence"/>
</dbReference>
<dbReference type="InterPro" id="IPR045336">
    <property type="entry name" value="MmgE_PrpD_N"/>
</dbReference>
<protein>
    <submittedName>
        <fullName evidence="4">MmgE/PrpD family protein</fullName>
    </submittedName>
</protein>
<dbReference type="PROSITE" id="PS51318">
    <property type="entry name" value="TAT"/>
    <property type="match status" value="1"/>
</dbReference>
<accession>A0ABT8AUE9</accession>
<evidence type="ECO:0000313" key="5">
    <source>
        <dbReference type="Proteomes" id="UP001244297"/>
    </source>
</evidence>
<dbReference type="InterPro" id="IPR006311">
    <property type="entry name" value="TAT_signal"/>
</dbReference>
<gene>
    <name evidence="4" type="ORF">QWZ18_23025</name>
</gene>
<dbReference type="EMBL" id="JAUFPT010000077">
    <property type="protein sequence ID" value="MDN3573483.1"/>
    <property type="molecule type" value="Genomic_DNA"/>
</dbReference>
<dbReference type="RefSeq" id="WP_238293200.1">
    <property type="nucleotide sequence ID" value="NZ_BPQS01000064.1"/>
</dbReference>
<dbReference type="InterPro" id="IPR042183">
    <property type="entry name" value="MmgE/PrpD_sf_1"/>
</dbReference>
<dbReference type="Pfam" id="PF19305">
    <property type="entry name" value="MmgE_PrpD_C"/>
    <property type="match status" value="1"/>
</dbReference>
<dbReference type="Gene3D" id="3.30.1330.120">
    <property type="entry name" value="2-methylcitrate dehydratase PrpD"/>
    <property type="match status" value="1"/>
</dbReference>